<evidence type="ECO:0000313" key="1">
    <source>
        <dbReference type="EMBL" id="CAA2933850.1"/>
    </source>
</evidence>
<keyword evidence="2" id="KW-1185">Reference proteome</keyword>
<accession>A0A8S0P6Z1</accession>
<comment type="caution">
    <text evidence="1">The sequence shown here is derived from an EMBL/GenBank/DDBJ whole genome shotgun (WGS) entry which is preliminary data.</text>
</comment>
<dbReference type="Gramene" id="OE9A073590T1">
    <property type="protein sequence ID" value="OE9A073590C1"/>
    <property type="gene ID" value="OE9A073590"/>
</dbReference>
<dbReference type="AlphaFoldDB" id="A0A8S0P6Z1"/>
<dbReference type="OrthoDB" id="48317at2759"/>
<evidence type="ECO:0000313" key="2">
    <source>
        <dbReference type="Proteomes" id="UP000594638"/>
    </source>
</evidence>
<organism evidence="1 2">
    <name type="scientific">Olea europaea subsp. europaea</name>
    <dbReference type="NCBI Taxonomy" id="158383"/>
    <lineage>
        <taxon>Eukaryota</taxon>
        <taxon>Viridiplantae</taxon>
        <taxon>Streptophyta</taxon>
        <taxon>Embryophyta</taxon>
        <taxon>Tracheophyta</taxon>
        <taxon>Spermatophyta</taxon>
        <taxon>Magnoliopsida</taxon>
        <taxon>eudicotyledons</taxon>
        <taxon>Gunneridae</taxon>
        <taxon>Pentapetalae</taxon>
        <taxon>asterids</taxon>
        <taxon>lamiids</taxon>
        <taxon>Lamiales</taxon>
        <taxon>Oleaceae</taxon>
        <taxon>Oleeae</taxon>
        <taxon>Olea</taxon>
    </lineage>
</organism>
<name>A0A8S0P6Z1_OLEEU</name>
<proteinExistence type="predicted"/>
<gene>
    <name evidence="1" type="ORF">OLEA9_A073590</name>
</gene>
<sequence length="65" mass="7177">MRAVAEGLDEIGLLANAGKLMIPGERRFPITQVQDAHEAKDKRLIQGKVVSDLDEFKPAVHEPVQ</sequence>
<reference evidence="1 2" key="1">
    <citation type="submission" date="2019-12" db="EMBL/GenBank/DDBJ databases">
        <authorList>
            <person name="Alioto T."/>
            <person name="Alioto T."/>
            <person name="Gomez Garrido J."/>
        </authorList>
    </citation>
    <scope>NUCLEOTIDE SEQUENCE [LARGE SCALE GENOMIC DNA]</scope>
</reference>
<protein>
    <submittedName>
        <fullName evidence="1">Reticulon-4-interacting 1, mitochondrial</fullName>
    </submittedName>
</protein>
<dbReference type="EMBL" id="CACTIH010000008">
    <property type="protein sequence ID" value="CAA2933850.1"/>
    <property type="molecule type" value="Genomic_DNA"/>
</dbReference>
<dbReference type="Proteomes" id="UP000594638">
    <property type="component" value="Unassembled WGS sequence"/>
</dbReference>